<organism evidence="2 3">
    <name type="scientific">Urbifossiella limnaea</name>
    <dbReference type="NCBI Taxonomy" id="2528023"/>
    <lineage>
        <taxon>Bacteria</taxon>
        <taxon>Pseudomonadati</taxon>
        <taxon>Planctomycetota</taxon>
        <taxon>Planctomycetia</taxon>
        <taxon>Gemmatales</taxon>
        <taxon>Gemmataceae</taxon>
        <taxon>Urbifossiella</taxon>
    </lineage>
</organism>
<sequence precursor="true">MKHLALGLMAAGLVVMTGTTQAQDQAADPTGTWTWTVERKGEKRDVTLKLANAGGKLTGTVSTGKDGESKIEDGTFKDGEVRFSVTRERGGEKFTSKYSGKLSADSIKGSYETTVGGKEQKKDWEAKRAK</sequence>
<reference evidence="2 3" key="1">
    <citation type="submission" date="2019-02" db="EMBL/GenBank/DDBJ databases">
        <title>Deep-cultivation of Planctomycetes and their phenomic and genomic characterization uncovers novel biology.</title>
        <authorList>
            <person name="Wiegand S."/>
            <person name="Jogler M."/>
            <person name="Boedeker C."/>
            <person name="Pinto D."/>
            <person name="Vollmers J."/>
            <person name="Rivas-Marin E."/>
            <person name="Kohn T."/>
            <person name="Peeters S.H."/>
            <person name="Heuer A."/>
            <person name="Rast P."/>
            <person name="Oberbeckmann S."/>
            <person name="Bunk B."/>
            <person name="Jeske O."/>
            <person name="Meyerdierks A."/>
            <person name="Storesund J.E."/>
            <person name="Kallscheuer N."/>
            <person name="Luecker S."/>
            <person name="Lage O.M."/>
            <person name="Pohl T."/>
            <person name="Merkel B.J."/>
            <person name="Hornburger P."/>
            <person name="Mueller R.-W."/>
            <person name="Bruemmer F."/>
            <person name="Labrenz M."/>
            <person name="Spormann A.M."/>
            <person name="Op den Camp H."/>
            <person name="Overmann J."/>
            <person name="Amann R."/>
            <person name="Jetten M.S.M."/>
            <person name="Mascher T."/>
            <person name="Medema M.H."/>
            <person name="Devos D.P."/>
            <person name="Kaster A.-K."/>
            <person name="Ovreas L."/>
            <person name="Rohde M."/>
            <person name="Galperin M.Y."/>
            <person name="Jogler C."/>
        </authorList>
    </citation>
    <scope>NUCLEOTIDE SEQUENCE [LARGE SCALE GENOMIC DNA]</scope>
    <source>
        <strain evidence="2 3">ETA_A1</strain>
    </source>
</reference>
<evidence type="ECO:0000256" key="1">
    <source>
        <dbReference type="SAM" id="SignalP"/>
    </source>
</evidence>
<dbReference type="KEGG" id="uli:ETAA1_26020"/>
<dbReference type="Proteomes" id="UP000319576">
    <property type="component" value="Chromosome"/>
</dbReference>
<evidence type="ECO:0000313" key="2">
    <source>
        <dbReference type="EMBL" id="QDU20645.1"/>
    </source>
</evidence>
<name>A0A517XT30_9BACT</name>
<keyword evidence="1" id="KW-0732">Signal</keyword>
<dbReference type="AlphaFoldDB" id="A0A517XT30"/>
<evidence type="ECO:0008006" key="4">
    <source>
        <dbReference type="Google" id="ProtNLM"/>
    </source>
</evidence>
<feature type="signal peptide" evidence="1">
    <location>
        <begin position="1"/>
        <end position="22"/>
    </location>
</feature>
<feature type="chain" id="PRO_5022106858" description="Lipoprotein" evidence="1">
    <location>
        <begin position="23"/>
        <end position="130"/>
    </location>
</feature>
<accession>A0A517XT30</accession>
<gene>
    <name evidence="2" type="ORF">ETAA1_26020</name>
</gene>
<dbReference type="EMBL" id="CP036273">
    <property type="protein sequence ID" value="QDU20645.1"/>
    <property type="molecule type" value="Genomic_DNA"/>
</dbReference>
<keyword evidence="3" id="KW-1185">Reference proteome</keyword>
<protein>
    <recommendedName>
        <fullName evidence="4">Lipoprotein</fullName>
    </recommendedName>
</protein>
<dbReference type="RefSeq" id="WP_202920855.1">
    <property type="nucleotide sequence ID" value="NZ_CP036273.1"/>
</dbReference>
<evidence type="ECO:0000313" key="3">
    <source>
        <dbReference type="Proteomes" id="UP000319576"/>
    </source>
</evidence>
<proteinExistence type="predicted"/>